<dbReference type="Pfam" id="PF00672">
    <property type="entry name" value="HAMP"/>
    <property type="match status" value="1"/>
</dbReference>
<evidence type="ECO:0000259" key="16">
    <source>
        <dbReference type="PROSITE" id="PS50885"/>
    </source>
</evidence>
<dbReference type="CDD" id="cd00082">
    <property type="entry name" value="HisKA"/>
    <property type="match status" value="1"/>
</dbReference>
<sequence length="450" mass="51767">MKFRHSLLVRYLLLITTALVLWPFALPVYYLPKYILDKDMQQKVKYIDTKKLEQMWNDEAKKLDGAPTDQVDKQLRSLKERYSMATMFWVDAAGKTQLRLPEKKSIPDQWTFQESTKFMKKNVDNSLFTMIAFIGDDQSQGFMVFQVPLSDTQPPSVSVIDDKFLLVYTVLVFAIFLIASWVFFSKIRRRLVQLQTAMAEVDENGIPQKILVRKKDEIAQLGSAFNHMIDELTNSRKRELEEEVLRKQLIANISHDLRTPLTTIRGHAYSLQKETLSPQGRESLHLIERKVDALSQLLENLLSYTLLSAGKYTLQQKETDVIRLTRTSAAGWFPVFEKEGFEVEVRLSEKALMWNIDPHWFTRILDNLFQNVVRHAKAGRYVGVSLEELDGRTAIVIEDKGPGMDSISSEKGAGIGLSIVSLMLQEMNLEWKITSSTNGTRIYLYEKVGL</sequence>
<evidence type="ECO:0000256" key="13">
    <source>
        <dbReference type="ARBA" id="ARBA00023136"/>
    </source>
</evidence>
<comment type="catalytic activity">
    <reaction evidence="1">
        <text>ATP + protein L-histidine = ADP + protein N-phospho-L-histidine.</text>
        <dbReference type="EC" id="2.7.13.3"/>
    </reaction>
</comment>
<dbReference type="Pfam" id="PF02518">
    <property type="entry name" value="HATPase_c"/>
    <property type="match status" value="1"/>
</dbReference>
<name>A0ABU8FW09_9BACI</name>
<evidence type="ECO:0000256" key="6">
    <source>
        <dbReference type="ARBA" id="ARBA00022679"/>
    </source>
</evidence>
<dbReference type="SMART" id="SM00388">
    <property type="entry name" value="HisKA"/>
    <property type="match status" value="1"/>
</dbReference>
<comment type="caution">
    <text evidence="17">The sequence shown here is derived from an EMBL/GenBank/DDBJ whole genome shotgun (WGS) entry which is preliminary data.</text>
</comment>
<dbReference type="SUPFAM" id="SSF158472">
    <property type="entry name" value="HAMP domain-like"/>
    <property type="match status" value="1"/>
</dbReference>
<dbReference type="InterPro" id="IPR005467">
    <property type="entry name" value="His_kinase_dom"/>
</dbReference>
<evidence type="ECO:0000256" key="8">
    <source>
        <dbReference type="ARBA" id="ARBA00022741"/>
    </source>
</evidence>
<keyword evidence="6" id="KW-0808">Transferase</keyword>
<evidence type="ECO:0000259" key="15">
    <source>
        <dbReference type="PROSITE" id="PS50109"/>
    </source>
</evidence>
<evidence type="ECO:0000256" key="5">
    <source>
        <dbReference type="ARBA" id="ARBA00022553"/>
    </source>
</evidence>
<dbReference type="PROSITE" id="PS50109">
    <property type="entry name" value="HIS_KIN"/>
    <property type="match status" value="1"/>
</dbReference>
<dbReference type="RefSeq" id="WP_336482492.1">
    <property type="nucleotide sequence ID" value="NZ_JBAWSV010000003.1"/>
</dbReference>
<dbReference type="CDD" id="cd06225">
    <property type="entry name" value="HAMP"/>
    <property type="match status" value="1"/>
</dbReference>
<evidence type="ECO:0000256" key="9">
    <source>
        <dbReference type="ARBA" id="ARBA00022777"/>
    </source>
</evidence>
<dbReference type="EMBL" id="JBAWSV010000003">
    <property type="protein sequence ID" value="MEI4830181.1"/>
    <property type="molecule type" value="Genomic_DNA"/>
</dbReference>
<dbReference type="InterPro" id="IPR050398">
    <property type="entry name" value="HssS/ArlS-like"/>
</dbReference>
<keyword evidence="18" id="KW-1185">Reference proteome</keyword>
<comment type="subcellular location">
    <subcellularLocation>
        <location evidence="2">Cell membrane</location>
        <topology evidence="2">Multi-pass membrane protein</topology>
    </subcellularLocation>
</comment>
<dbReference type="SMART" id="SM00304">
    <property type="entry name" value="HAMP"/>
    <property type="match status" value="1"/>
</dbReference>
<evidence type="ECO:0000256" key="11">
    <source>
        <dbReference type="ARBA" id="ARBA00022989"/>
    </source>
</evidence>
<accession>A0ABU8FW09</accession>
<protein>
    <recommendedName>
        <fullName evidence="3">histidine kinase</fullName>
        <ecNumber evidence="3">2.7.13.3</ecNumber>
    </recommendedName>
</protein>
<reference evidence="17 18" key="1">
    <citation type="submission" date="2024-01" db="EMBL/GenBank/DDBJ databases">
        <title>Seven novel Bacillus-like species.</title>
        <authorList>
            <person name="Liu G."/>
        </authorList>
    </citation>
    <scope>NUCLEOTIDE SEQUENCE [LARGE SCALE GENOMIC DNA]</scope>
    <source>
        <strain evidence="17 18">FJAT-53711</strain>
    </source>
</reference>
<dbReference type="Proteomes" id="UP001367922">
    <property type="component" value="Unassembled WGS sequence"/>
</dbReference>
<evidence type="ECO:0000256" key="14">
    <source>
        <dbReference type="SAM" id="Phobius"/>
    </source>
</evidence>
<keyword evidence="8" id="KW-0547">Nucleotide-binding</keyword>
<dbReference type="SUPFAM" id="SSF47384">
    <property type="entry name" value="Homodimeric domain of signal transducing histidine kinase"/>
    <property type="match status" value="1"/>
</dbReference>
<dbReference type="InterPro" id="IPR036097">
    <property type="entry name" value="HisK_dim/P_sf"/>
</dbReference>
<evidence type="ECO:0000256" key="3">
    <source>
        <dbReference type="ARBA" id="ARBA00012438"/>
    </source>
</evidence>
<feature type="transmembrane region" description="Helical" evidence="14">
    <location>
        <begin position="7"/>
        <end position="30"/>
    </location>
</feature>
<dbReference type="InterPro" id="IPR003594">
    <property type="entry name" value="HATPase_dom"/>
</dbReference>
<keyword evidence="13 14" id="KW-0472">Membrane</keyword>
<feature type="domain" description="Histidine kinase" evidence="15">
    <location>
        <begin position="252"/>
        <end position="450"/>
    </location>
</feature>
<evidence type="ECO:0000313" key="18">
    <source>
        <dbReference type="Proteomes" id="UP001367922"/>
    </source>
</evidence>
<evidence type="ECO:0000256" key="4">
    <source>
        <dbReference type="ARBA" id="ARBA00022475"/>
    </source>
</evidence>
<dbReference type="PANTHER" id="PTHR45528:SF9">
    <property type="entry name" value="SENSOR HISTIDINE KINASE YBDK"/>
    <property type="match status" value="1"/>
</dbReference>
<dbReference type="PROSITE" id="PS50885">
    <property type="entry name" value="HAMP"/>
    <property type="match status" value="1"/>
</dbReference>
<dbReference type="Gene3D" id="6.10.340.10">
    <property type="match status" value="1"/>
</dbReference>
<dbReference type="InterPro" id="IPR003661">
    <property type="entry name" value="HisK_dim/P_dom"/>
</dbReference>
<dbReference type="SMART" id="SM00387">
    <property type="entry name" value="HATPase_c"/>
    <property type="match status" value="1"/>
</dbReference>
<dbReference type="EC" id="2.7.13.3" evidence="3"/>
<dbReference type="InterPro" id="IPR003660">
    <property type="entry name" value="HAMP_dom"/>
</dbReference>
<feature type="transmembrane region" description="Helical" evidence="14">
    <location>
        <begin position="165"/>
        <end position="184"/>
    </location>
</feature>
<evidence type="ECO:0000313" key="17">
    <source>
        <dbReference type="EMBL" id="MEI4830181.1"/>
    </source>
</evidence>
<dbReference type="InterPro" id="IPR036890">
    <property type="entry name" value="HATPase_C_sf"/>
</dbReference>
<dbReference type="Gene3D" id="3.30.565.10">
    <property type="entry name" value="Histidine kinase-like ATPase, C-terminal domain"/>
    <property type="match status" value="1"/>
</dbReference>
<dbReference type="SUPFAM" id="SSF55874">
    <property type="entry name" value="ATPase domain of HSP90 chaperone/DNA topoisomerase II/histidine kinase"/>
    <property type="match status" value="1"/>
</dbReference>
<keyword evidence="9 17" id="KW-0418">Kinase</keyword>
<evidence type="ECO:0000256" key="10">
    <source>
        <dbReference type="ARBA" id="ARBA00022840"/>
    </source>
</evidence>
<gene>
    <name evidence="17" type="ORF">WAX78_12020</name>
</gene>
<feature type="domain" description="HAMP" evidence="16">
    <location>
        <begin position="185"/>
        <end position="237"/>
    </location>
</feature>
<keyword evidence="11 14" id="KW-1133">Transmembrane helix</keyword>
<dbReference type="Pfam" id="PF00512">
    <property type="entry name" value="HisKA"/>
    <property type="match status" value="1"/>
</dbReference>
<proteinExistence type="predicted"/>
<keyword evidence="10" id="KW-0067">ATP-binding</keyword>
<evidence type="ECO:0000256" key="12">
    <source>
        <dbReference type="ARBA" id="ARBA00023012"/>
    </source>
</evidence>
<organism evidence="17 18">
    <name type="scientific">Bacillus yunxiaonensis</name>
    <dbReference type="NCBI Taxonomy" id="3127665"/>
    <lineage>
        <taxon>Bacteria</taxon>
        <taxon>Bacillati</taxon>
        <taxon>Bacillota</taxon>
        <taxon>Bacilli</taxon>
        <taxon>Bacillales</taxon>
        <taxon>Bacillaceae</taxon>
        <taxon>Bacillus</taxon>
    </lineage>
</organism>
<evidence type="ECO:0000256" key="7">
    <source>
        <dbReference type="ARBA" id="ARBA00022692"/>
    </source>
</evidence>
<evidence type="ECO:0000256" key="2">
    <source>
        <dbReference type="ARBA" id="ARBA00004651"/>
    </source>
</evidence>
<dbReference type="PANTHER" id="PTHR45528">
    <property type="entry name" value="SENSOR HISTIDINE KINASE CPXA"/>
    <property type="match status" value="1"/>
</dbReference>
<dbReference type="GO" id="GO:0016301">
    <property type="term" value="F:kinase activity"/>
    <property type="evidence" value="ECO:0007669"/>
    <property type="project" value="UniProtKB-KW"/>
</dbReference>
<keyword evidence="12" id="KW-0902">Two-component regulatory system</keyword>
<dbReference type="Gene3D" id="1.10.287.130">
    <property type="match status" value="1"/>
</dbReference>
<keyword evidence="4" id="KW-1003">Cell membrane</keyword>
<evidence type="ECO:0000256" key="1">
    <source>
        <dbReference type="ARBA" id="ARBA00000085"/>
    </source>
</evidence>
<keyword evidence="5" id="KW-0597">Phosphoprotein</keyword>
<keyword evidence="7 14" id="KW-0812">Transmembrane</keyword>